<feature type="region of interest" description="Disordered" evidence="4">
    <location>
        <begin position="1"/>
        <end position="47"/>
    </location>
</feature>
<dbReference type="SUPFAM" id="SSF50370">
    <property type="entry name" value="Ricin B-like lectins"/>
    <property type="match status" value="2"/>
</dbReference>
<dbReference type="SUPFAM" id="SSF51445">
    <property type="entry name" value="(Trans)glycosidases"/>
    <property type="match status" value="1"/>
</dbReference>
<reference evidence="7 8" key="1">
    <citation type="journal article" date="2010" name="Nature">
        <title>The Ectocarpus genome and the independent evolution of multicellularity in brown algae.</title>
        <authorList>
            <person name="Cock J.M."/>
            <person name="Sterck L."/>
            <person name="Rouze P."/>
            <person name="Scornet D."/>
            <person name="Allen A.E."/>
            <person name="Amoutzias G."/>
            <person name="Anthouard V."/>
            <person name="Artiguenave F."/>
            <person name="Aury J.M."/>
            <person name="Badger J.H."/>
            <person name="Beszteri B."/>
            <person name="Billiau K."/>
            <person name="Bonnet E."/>
            <person name="Bothwell J.H."/>
            <person name="Bowler C."/>
            <person name="Boyen C."/>
            <person name="Brownlee C."/>
            <person name="Carrano C.J."/>
            <person name="Charrier B."/>
            <person name="Cho G.Y."/>
            <person name="Coelho S.M."/>
            <person name="Collen J."/>
            <person name="Corre E."/>
            <person name="Da Silva C."/>
            <person name="Delage L."/>
            <person name="Delaroque N."/>
            <person name="Dittami S.M."/>
            <person name="Doulbeau S."/>
            <person name="Elias M."/>
            <person name="Farnham G."/>
            <person name="Gachon C.M."/>
            <person name="Gschloessl B."/>
            <person name="Heesch S."/>
            <person name="Jabbari K."/>
            <person name="Jubin C."/>
            <person name="Kawai H."/>
            <person name="Kimura K."/>
            <person name="Kloareg B."/>
            <person name="Kupper F.C."/>
            <person name="Lang D."/>
            <person name="Le Bail A."/>
            <person name="Leblanc C."/>
            <person name="Lerouge P."/>
            <person name="Lohr M."/>
            <person name="Lopez P.J."/>
            <person name="Martens C."/>
            <person name="Maumus F."/>
            <person name="Michel G."/>
            <person name="Miranda-Saavedra D."/>
            <person name="Morales J."/>
            <person name="Moreau H."/>
            <person name="Motomura T."/>
            <person name="Nagasato C."/>
            <person name="Napoli C.A."/>
            <person name="Nelson D.R."/>
            <person name="Nyvall-Collen P."/>
            <person name="Peters A.F."/>
            <person name="Pommier C."/>
            <person name="Potin P."/>
            <person name="Poulain J."/>
            <person name="Quesneville H."/>
            <person name="Read B."/>
            <person name="Rensing S.A."/>
            <person name="Ritter A."/>
            <person name="Rousvoal S."/>
            <person name="Samanta M."/>
            <person name="Samson G."/>
            <person name="Schroeder D.C."/>
            <person name="Segurens B."/>
            <person name="Strittmatter M."/>
            <person name="Tonon T."/>
            <person name="Tregear J.W."/>
            <person name="Valentin K."/>
            <person name="von Dassow P."/>
            <person name="Yamagishi T."/>
            <person name="Van de Peer Y."/>
            <person name="Wincker P."/>
        </authorList>
    </citation>
    <scope>NUCLEOTIDE SEQUENCE [LARGE SCALE GENOMIC DNA]</scope>
    <source>
        <strain evidence="8">Ec32 / CCAP1310/4</strain>
    </source>
</reference>
<evidence type="ECO:0000256" key="1">
    <source>
        <dbReference type="ARBA" id="ARBA00005382"/>
    </source>
</evidence>
<dbReference type="CDD" id="cd00161">
    <property type="entry name" value="beta-trefoil_Ricin-like"/>
    <property type="match status" value="1"/>
</dbReference>
<keyword evidence="3 7" id="KW-0378">Hydrolase</keyword>
<evidence type="ECO:0000256" key="4">
    <source>
        <dbReference type="SAM" id="MobiDB-lite"/>
    </source>
</evidence>
<dbReference type="Proteomes" id="UP000002630">
    <property type="component" value="Unassembled WGS sequence"/>
</dbReference>
<evidence type="ECO:0000259" key="6">
    <source>
        <dbReference type="Pfam" id="PF02055"/>
    </source>
</evidence>
<evidence type="ECO:0000256" key="2">
    <source>
        <dbReference type="ARBA" id="ARBA00022729"/>
    </source>
</evidence>
<dbReference type="Gene3D" id="3.20.20.80">
    <property type="entry name" value="Glycosidases"/>
    <property type="match status" value="1"/>
</dbReference>
<dbReference type="eggNOG" id="KOG2566">
    <property type="taxonomic scope" value="Eukaryota"/>
</dbReference>
<comment type="similarity">
    <text evidence="1">Belongs to the glycosyl hydrolase 30 family.</text>
</comment>
<dbReference type="GO" id="GO:0016020">
    <property type="term" value="C:membrane"/>
    <property type="evidence" value="ECO:0007669"/>
    <property type="project" value="GOC"/>
</dbReference>
<dbReference type="PRINTS" id="PR00843">
    <property type="entry name" value="GLHYDRLASE30"/>
</dbReference>
<feature type="transmembrane region" description="Helical" evidence="5">
    <location>
        <begin position="51"/>
        <end position="69"/>
    </location>
</feature>
<dbReference type="InParanoid" id="D8LFH3"/>
<feature type="region of interest" description="Disordered" evidence="4">
    <location>
        <begin position="610"/>
        <end position="630"/>
    </location>
</feature>
<keyword evidence="7" id="KW-0326">Glycosidase</keyword>
<gene>
    <name evidence="7" type="ORF">Esi_0015_0036</name>
</gene>
<dbReference type="GO" id="GO:0006680">
    <property type="term" value="P:glucosylceramide catabolic process"/>
    <property type="evidence" value="ECO:0007669"/>
    <property type="project" value="TreeGrafter"/>
</dbReference>
<dbReference type="InterPro" id="IPR035992">
    <property type="entry name" value="Ricin_B-like_lectins"/>
</dbReference>
<feature type="domain" description="Glycosyl hydrolase family 30 TIM-barrel" evidence="6">
    <location>
        <begin position="148"/>
        <end position="502"/>
    </location>
</feature>
<dbReference type="PANTHER" id="PTHR11069">
    <property type="entry name" value="GLUCOSYLCERAMIDASE"/>
    <property type="match status" value="1"/>
</dbReference>
<accession>D8LFH3</accession>
<protein>
    <submittedName>
        <fullName evidence="7">Glucosylceramidase, family GH30</fullName>
        <ecNumber evidence="7">3.2.1.45</ecNumber>
    </submittedName>
</protein>
<dbReference type="Gene3D" id="2.80.10.50">
    <property type="match status" value="1"/>
</dbReference>
<name>D8LFH3_ECTSI</name>
<dbReference type="InterPro" id="IPR017853">
    <property type="entry name" value="GH"/>
</dbReference>
<keyword evidence="5" id="KW-1133">Transmembrane helix</keyword>
<dbReference type="Pfam" id="PF02055">
    <property type="entry name" value="Glyco_hydro_30"/>
    <property type="match status" value="1"/>
</dbReference>
<evidence type="ECO:0000313" key="7">
    <source>
        <dbReference type="EMBL" id="CBN79893.1"/>
    </source>
</evidence>
<dbReference type="EMBL" id="FN649760">
    <property type="protein sequence ID" value="CBN79893.1"/>
    <property type="molecule type" value="Genomic_DNA"/>
</dbReference>
<dbReference type="OrthoDB" id="2160638at2759"/>
<evidence type="ECO:0000256" key="3">
    <source>
        <dbReference type="ARBA" id="ARBA00022801"/>
    </source>
</evidence>
<dbReference type="PANTHER" id="PTHR11069:SF23">
    <property type="entry name" value="LYSOSOMAL ACID GLUCOSYLCERAMIDASE"/>
    <property type="match status" value="1"/>
</dbReference>
<dbReference type="EC" id="3.2.1.45" evidence="7"/>
<dbReference type="STRING" id="2880.D8LFH3"/>
<evidence type="ECO:0000256" key="5">
    <source>
        <dbReference type="SAM" id="Phobius"/>
    </source>
</evidence>
<keyword evidence="2" id="KW-0732">Signal</keyword>
<dbReference type="AlphaFoldDB" id="D8LFH3"/>
<keyword evidence="5" id="KW-0812">Transmembrane</keyword>
<sequence length="762" mass="82360">MRGYNRIPEGASPGESDAQGAREEGNVRTPLRSSSGSAAEGQGGETRNRRLAVAVPLGVLGVLGVLLITSGGGGRRLRPEPEAGSPASFESQHSVAGVSVFESSFHDGTRLDQGFPAPASLKQVIAVCAERGVSGTVVVESDDKLQEIIGFGGAFTDAATINFFKLPEDVQEQVLDAYFGPNGIEYSVGRIPMGSCDFSVEQYSFDEVPGDYNLTHFDDGVEKDTAQRIPMLLSALARREDLKLFTSPWSPPAWMKEPKDGVQSMIESALPQGLLADPGVHAAWALFFSRFISAYKEQGVDLWGLTIQNESENPGPWEACVYTPSSQAKFIRDHLGPVIRRDHPDVKIMAFDHNRDHLVTWAEEMMSNEETAQYVDGMAFHWYVASWNRLLDGSMGWGALNTTHNLLSGRDKFILSTESCNCPNVDHSLEGGWKRAEHTLHEMIADVNSWSTGWVDWNLMLSYDGGPNHAGNLCDTPIVSNENHTDVIFQPMFYSIGHMSKFAQPGARRLKSHVTGLYQNGGSGPSTALAGYEATLYGCEGSVRQSWEMSATGRISLADNFGAQYDWFQPLCLSKDISESFKSVNLVPCDSDQAGTFVYDQDSGRIALQADASSPPDADPQTVADAEDPVVSGSTESVCLDVLDGSTDDGVVLTLNPCDLESTSEDTSSGQRWEFAEAKSGDGGGGSLVSAATGRCMTAGWPFFTGAAFEMSDASKDRYGKDYAVVLLNEAEEPVEFDLSFPSEGFSVRAIIGPRAIQTILA</sequence>
<dbReference type="GO" id="GO:0004348">
    <property type="term" value="F:glucosylceramidase activity"/>
    <property type="evidence" value="ECO:0007669"/>
    <property type="project" value="UniProtKB-EC"/>
</dbReference>
<dbReference type="PROSITE" id="PS50231">
    <property type="entry name" value="RICIN_B_LECTIN"/>
    <property type="match status" value="1"/>
</dbReference>
<organism evidence="7 8">
    <name type="scientific">Ectocarpus siliculosus</name>
    <name type="common">Brown alga</name>
    <name type="synonym">Conferva siliculosa</name>
    <dbReference type="NCBI Taxonomy" id="2880"/>
    <lineage>
        <taxon>Eukaryota</taxon>
        <taxon>Sar</taxon>
        <taxon>Stramenopiles</taxon>
        <taxon>Ochrophyta</taxon>
        <taxon>PX clade</taxon>
        <taxon>Phaeophyceae</taxon>
        <taxon>Ectocarpales</taxon>
        <taxon>Ectocarpaceae</taxon>
        <taxon>Ectocarpus</taxon>
    </lineage>
</organism>
<dbReference type="InterPro" id="IPR033453">
    <property type="entry name" value="Glyco_hydro_30_TIM-barrel"/>
</dbReference>
<keyword evidence="5" id="KW-0472">Membrane</keyword>
<evidence type="ECO:0000313" key="8">
    <source>
        <dbReference type="Proteomes" id="UP000002630"/>
    </source>
</evidence>
<keyword evidence="8" id="KW-1185">Reference proteome</keyword>
<proteinExistence type="inferred from homology"/>
<dbReference type="InterPro" id="IPR001139">
    <property type="entry name" value="Glyco_hydro_30"/>
</dbReference>